<dbReference type="EMBL" id="JAVIJP010000002">
    <property type="protein sequence ID" value="KAL3655409.1"/>
    <property type="molecule type" value="Genomic_DNA"/>
</dbReference>
<dbReference type="InterPro" id="IPR027944">
    <property type="entry name" value="SEO_C"/>
</dbReference>
<dbReference type="PANTHER" id="PTHR33232">
    <property type="entry name" value="PROTEIN SIEVE ELEMENT OCCLUSION B-LIKE"/>
    <property type="match status" value="1"/>
</dbReference>
<protein>
    <recommendedName>
        <fullName evidence="5">Protein SIEVE ELEMENT OCCLUSION B-like</fullName>
    </recommendedName>
</protein>
<feature type="domain" description="Sieve element occlusion C-terminal" evidence="2">
    <location>
        <begin position="474"/>
        <end position="725"/>
    </location>
</feature>
<keyword evidence="4" id="KW-1185">Reference proteome</keyword>
<evidence type="ECO:0000259" key="2">
    <source>
        <dbReference type="Pfam" id="PF14577"/>
    </source>
</evidence>
<organism evidence="3 4">
    <name type="scientific">Castilleja foliolosa</name>
    <dbReference type="NCBI Taxonomy" id="1961234"/>
    <lineage>
        <taxon>Eukaryota</taxon>
        <taxon>Viridiplantae</taxon>
        <taxon>Streptophyta</taxon>
        <taxon>Embryophyta</taxon>
        <taxon>Tracheophyta</taxon>
        <taxon>Spermatophyta</taxon>
        <taxon>Magnoliopsida</taxon>
        <taxon>eudicotyledons</taxon>
        <taxon>Gunneridae</taxon>
        <taxon>Pentapetalae</taxon>
        <taxon>asterids</taxon>
        <taxon>lamiids</taxon>
        <taxon>Lamiales</taxon>
        <taxon>Orobanchaceae</taxon>
        <taxon>Pedicularideae</taxon>
        <taxon>Castillejinae</taxon>
        <taxon>Castilleja</taxon>
    </lineage>
</organism>
<dbReference type="Pfam" id="PF14577">
    <property type="entry name" value="SEO_C"/>
    <property type="match status" value="1"/>
</dbReference>
<dbReference type="Proteomes" id="UP001632038">
    <property type="component" value="Unassembled WGS sequence"/>
</dbReference>
<gene>
    <name evidence="3" type="ORF">CASFOL_001195</name>
</gene>
<dbReference type="PANTHER" id="PTHR33232:SF12">
    <property type="entry name" value="PROTEIN SIEVE ELEMENT OCCLUSION B-LIKE"/>
    <property type="match status" value="1"/>
</dbReference>
<name>A0ABD3EME4_9LAMI</name>
<proteinExistence type="predicted"/>
<dbReference type="Pfam" id="PF14576">
    <property type="entry name" value="SEO_N"/>
    <property type="match status" value="1"/>
</dbReference>
<evidence type="ECO:0000259" key="1">
    <source>
        <dbReference type="Pfam" id="PF14576"/>
    </source>
</evidence>
<evidence type="ECO:0000313" key="4">
    <source>
        <dbReference type="Proteomes" id="UP001632038"/>
    </source>
</evidence>
<evidence type="ECO:0000313" key="3">
    <source>
        <dbReference type="EMBL" id="KAL3655409.1"/>
    </source>
</evidence>
<sequence>MASLIEPARDRRMIRHNRQLISLNDNALRNQIQETHAPDNVPVDVDSILIIVQDIVNLVSPGIDAIRMGSESHTDKPDVNAALIGFENIEDTLAFIINKISIELSSKCSKEDGHPLAMYILETLSAYSWDAKAAIALASFAINYGQFWLVATLFPADELAKSVAILKQLSGITELPDVMKSRFDTINSLVKVSLELTRSVAELGRLPTKYISDEAEANREAMDHVPVGVYWIVRSLLACATQVTEIVSPTNKVMSSLSAETWELSSLLHKLSSMDDHLKTQLGLCHQYVDEKKNMEYYETLVHLFKTTSHLDNQKLLKHLIYLKDDLLPLQIGTNNIKVGVDALKGKTTLLLISDLEIPHDELRILGHIYQQSRSNSQFQYDIVWLPIVENTITWNIEEHQHKLEQLQSMMPWYTLEHPRLLERAVIRYVKEVWHYGKQPIIVTLDPQGKVTSPNAVHMVRIWGNLAYPFSGPKELALWGNEKWRLELVVNGIDSSILTWVDGVLDRIKEDKIICLYGGENMEWIREFISTSRNVSRAAQIKLEMVYIGKPTRKERTKQLNEAVAAENLSRCWSDPTSLWYFWARIESMMYSKINHGTTLEMMNSARREDDDDDRILGEALTMLSFAGSDDQGWALYSQGSGSGNREMARAKGDQMLKGLVDFETWAQDARQKGFVQAMNDYLDSHHETVHCNRLVLPGTDDVPERVICSDCRLPMEKYFMYSCCDD</sequence>
<evidence type="ECO:0008006" key="5">
    <source>
        <dbReference type="Google" id="ProtNLM"/>
    </source>
</evidence>
<dbReference type="InterPro" id="IPR039299">
    <property type="entry name" value="SEOA"/>
</dbReference>
<dbReference type="InterPro" id="IPR027942">
    <property type="entry name" value="SEO_N"/>
</dbReference>
<reference evidence="4" key="1">
    <citation type="journal article" date="2024" name="IScience">
        <title>Strigolactones Initiate the Formation of Haustorium-like Structures in Castilleja.</title>
        <authorList>
            <person name="Buerger M."/>
            <person name="Peterson D."/>
            <person name="Chory J."/>
        </authorList>
    </citation>
    <scope>NUCLEOTIDE SEQUENCE [LARGE SCALE GENOMIC DNA]</scope>
</reference>
<dbReference type="AlphaFoldDB" id="A0ABD3EME4"/>
<accession>A0ABD3EME4</accession>
<feature type="domain" description="Sieve element occlusion N-terminal" evidence="1">
    <location>
        <begin position="24"/>
        <end position="308"/>
    </location>
</feature>
<comment type="caution">
    <text evidence="3">The sequence shown here is derived from an EMBL/GenBank/DDBJ whole genome shotgun (WGS) entry which is preliminary data.</text>
</comment>